<reference evidence="3" key="1">
    <citation type="journal article" date="2015" name="Nature">
        <title>Complex archaea that bridge the gap between prokaryotes and eukaryotes.</title>
        <authorList>
            <person name="Spang A."/>
            <person name="Saw J.H."/>
            <person name="Jorgensen S.L."/>
            <person name="Zaremba-Niedzwiedzka K."/>
            <person name="Martijn J."/>
            <person name="Lind A.E."/>
            <person name="van Eijk R."/>
            <person name="Schleper C."/>
            <person name="Guy L."/>
            <person name="Ettema T.J."/>
        </authorList>
    </citation>
    <scope>NUCLEOTIDE SEQUENCE</scope>
</reference>
<evidence type="ECO:0000256" key="1">
    <source>
        <dbReference type="ARBA" id="ARBA00022529"/>
    </source>
</evidence>
<comment type="caution">
    <text evidence="3">The sequence shown here is derived from an EMBL/GenBank/DDBJ whole genome shotgun (WGS) entry which is preliminary data.</text>
</comment>
<dbReference type="PANTHER" id="PTHR37406">
    <property type="entry name" value="T4-TYPE LYSOZYME 1-RELATED"/>
    <property type="match status" value="1"/>
</dbReference>
<protein>
    <recommendedName>
        <fullName evidence="4">Lysozyme</fullName>
    </recommendedName>
</protein>
<dbReference type="EMBL" id="LAZR01013109">
    <property type="protein sequence ID" value="KKM23512.1"/>
    <property type="molecule type" value="Genomic_DNA"/>
</dbReference>
<dbReference type="GO" id="GO:0042742">
    <property type="term" value="P:defense response to bacterium"/>
    <property type="evidence" value="ECO:0007669"/>
    <property type="project" value="UniProtKB-KW"/>
</dbReference>
<dbReference type="GO" id="GO:0016998">
    <property type="term" value="P:cell wall macromolecule catabolic process"/>
    <property type="evidence" value="ECO:0007669"/>
    <property type="project" value="InterPro"/>
</dbReference>
<sequence>MTLLKLVDELKRDERFVRHGYMDDRGNLTIGYGRLIDKKLGGGLTEPEAHQLLLNDIASAIKDLDRNFPWWRGMPDDAQRALSNMCFNLGLPHLSLFVKMLAAMKAGDMPTAADEALDSRWAGQVGDRAIRIAELIRGA</sequence>
<keyword evidence="1" id="KW-0929">Antimicrobial</keyword>
<dbReference type="GO" id="GO:0031640">
    <property type="term" value="P:killing of cells of another organism"/>
    <property type="evidence" value="ECO:0007669"/>
    <property type="project" value="UniProtKB-KW"/>
</dbReference>
<dbReference type="AlphaFoldDB" id="A0A0F9I7M9"/>
<dbReference type="SUPFAM" id="SSF53955">
    <property type="entry name" value="Lysozyme-like"/>
    <property type="match status" value="1"/>
</dbReference>
<keyword evidence="2" id="KW-0081">Bacteriolytic enzyme</keyword>
<evidence type="ECO:0008006" key="4">
    <source>
        <dbReference type="Google" id="ProtNLM"/>
    </source>
</evidence>
<dbReference type="GO" id="GO:0009253">
    <property type="term" value="P:peptidoglycan catabolic process"/>
    <property type="evidence" value="ECO:0007669"/>
    <property type="project" value="InterPro"/>
</dbReference>
<proteinExistence type="predicted"/>
<organism evidence="3">
    <name type="scientific">marine sediment metagenome</name>
    <dbReference type="NCBI Taxonomy" id="412755"/>
    <lineage>
        <taxon>unclassified sequences</taxon>
        <taxon>metagenomes</taxon>
        <taxon>ecological metagenomes</taxon>
    </lineage>
</organism>
<gene>
    <name evidence="3" type="ORF">LCGC14_1614470</name>
</gene>
<dbReference type="InterPro" id="IPR023347">
    <property type="entry name" value="Lysozyme_dom_sf"/>
</dbReference>
<evidence type="ECO:0000256" key="2">
    <source>
        <dbReference type="ARBA" id="ARBA00022638"/>
    </source>
</evidence>
<accession>A0A0F9I7M9</accession>
<dbReference type="PANTHER" id="PTHR37406:SF1">
    <property type="entry name" value="T4-TYPE LYSOZYME 1-RELATED"/>
    <property type="match status" value="1"/>
</dbReference>
<dbReference type="InterPro" id="IPR002196">
    <property type="entry name" value="Glyco_hydro_24"/>
</dbReference>
<dbReference type="GO" id="GO:0003796">
    <property type="term" value="F:lysozyme activity"/>
    <property type="evidence" value="ECO:0007669"/>
    <property type="project" value="InterPro"/>
</dbReference>
<evidence type="ECO:0000313" key="3">
    <source>
        <dbReference type="EMBL" id="KKM23512.1"/>
    </source>
</evidence>
<dbReference type="Gene3D" id="1.10.530.40">
    <property type="match status" value="1"/>
</dbReference>
<name>A0A0F9I7M9_9ZZZZ</name>
<dbReference type="Pfam" id="PF00959">
    <property type="entry name" value="Phage_lysozyme"/>
    <property type="match status" value="1"/>
</dbReference>
<dbReference type="InterPro" id="IPR052619">
    <property type="entry name" value="Phage_lysozyme-like"/>
</dbReference>
<dbReference type="InterPro" id="IPR023346">
    <property type="entry name" value="Lysozyme-like_dom_sf"/>
</dbReference>